<dbReference type="InterPro" id="IPR029045">
    <property type="entry name" value="ClpP/crotonase-like_dom_sf"/>
</dbReference>
<proteinExistence type="inferred from homology"/>
<dbReference type="PANTHER" id="PTHR11941">
    <property type="entry name" value="ENOYL-COA HYDRATASE-RELATED"/>
    <property type="match status" value="1"/>
</dbReference>
<reference evidence="5" key="1">
    <citation type="journal article" date="2019" name="Int. J. Syst. Evol. Microbiol.">
        <title>The Global Catalogue of Microorganisms (GCM) 10K type strain sequencing project: providing services to taxonomists for standard genome sequencing and annotation.</title>
        <authorList>
            <consortium name="The Broad Institute Genomics Platform"/>
            <consortium name="The Broad Institute Genome Sequencing Center for Infectious Disease"/>
            <person name="Wu L."/>
            <person name="Ma J."/>
        </authorList>
    </citation>
    <scope>NUCLEOTIDE SEQUENCE [LARGE SCALE GENOMIC DNA]</scope>
    <source>
        <strain evidence="5">JCM 4738</strain>
    </source>
</reference>
<dbReference type="Proteomes" id="UP001596483">
    <property type="component" value="Unassembled WGS sequence"/>
</dbReference>
<dbReference type="Gene3D" id="1.10.12.10">
    <property type="entry name" value="Lyase 2-enoyl-coa Hydratase, Chain A, domain 2"/>
    <property type="match status" value="1"/>
</dbReference>
<sequence>MVNTGGSVTMDYKNIKVDREGNLAFLIINREESRNALNQETLDEMKDYMNSVKNDPSIGAIAITGAGEKSFAAGADIKQLHDRSMLEILQSGGMKEFYNYIESYEKPTIAMINGFALGGGFELALACDIRIASENAKVGLPELNLGIIPGAGGTQRLARLIGKGKAIELILTGKILTANQAKDKDIISEVVPIEDLRQTATDLAETILNKGPLAVRLAKLAIQYGTETDQNTGLMIEKLAQAVLFATDDKNEGTAAFVEKRKPQFSGN</sequence>
<evidence type="ECO:0000313" key="4">
    <source>
        <dbReference type="EMBL" id="MFC7364171.1"/>
    </source>
</evidence>
<dbReference type="PROSITE" id="PS00166">
    <property type="entry name" value="ENOYL_COA_HYDRATASE"/>
    <property type="match status" value="1"/>
</dbReference>
<protein>
    <submittedName>
        <fullName evidence="4">Enoyl-CoA hydratase/isomerase family protein</fullName>
    </submittedName>
</protein>
<keyword evidence="5" id="KW-1185">Reference proteome</keyword>
<evidence type="ECO:0000313" key="5">
    <source>
        <dbReference type="Proteomes" id="UP001596483"/>
    </source>
</evidence>
<dbReference type="InterPro" id="IPR001753">
    <property type="entry name" value="Enoyl-CoA_hydra/iso"/>
</dbReference>
<dbReference type="SUPFAM" id="SSF52096">
    <property type="entry name" value="ClpP/crotonase"/>
    <property type="match status" value="1"/>
</dbReference>
<dbReference type="InterPro" id="IPR018376">
    <property type="entry name" value="Enoyl-CoA_hyd/isom_CS"/>
</dbReference>
<accession>A0ABW2NAR8</accession>
<evidence type="ECO:0000256" key="2">
    <source>
        <dbReference type="ARBA" id="ARBA00023239"/>
    </source>
</evidence>
<evidence type="ECO:0000256" key="1">
    <source>
        <dbReference type="ARBA" id="ARBA00005254"/>
    </source>
</evidence>
<dbReference type="Pfam" id="PF00378">
    <property type="entry name" value="ECH_1"/>
    <property type="match status" value="1"/>
</dbReference>
<organism evidence="4 5">
    <name type="scientific">Bhargavaea changchunensis</name>
    <dbReference type="NCBI Taxonomy" id="2134037"/>
    <lineage>
        <taxon>Bacteria</taxon>
        <taxon>Bacillati</taxon>
        <taxon>Bacillota</taxon>
        <taxon>Bacilli</taxon>
        <taxon>Bacillales</taxon>
        <taxon>Caryophanaceae</taxon>
        <taxon>Bhargavaea</taxon>
    </lineage>
</organism>
<evidence type="ECO:0000256" key="3">
    <source>
        <dbReference type="RuleBase" id="RU003707"/>
    </source>
</evidence>
<comment type="similarity">
    <text evidence="1 3">Belongs to the enoyl-CoA hydratase/isomerase family.</text>
</comment>
<name>A0ABW2NAR8_9BACL</name>
<dbReference type="RefSeq" id="WP_370513693.1">
    <property type="nucleotide sequence ID" value="NZ_JBHTCT010000005.1"/>
</dbReference>
<dbReference type="Gene3D" id="3.90.226.10">
    <property type="entry name" value="2-enoyl-CoA Hydratase, Chain A, domain 1"/>
    <property type="match status" value="1"/>
</dbReference>
<dbReference type="InterPro" id="IPR014748">
    <property type="entry name" value="Enoyl-CoA_hydra_C"/>
</dbReference>
<dbReference type="PANTHER" id="PTHR11941:SF54">
    <property type="entry name" value="ENOYL-COA HYDRATASE, MITOCHONDRIAL"/>
    <property type="match status" value="1"/>
</dbReference>
<gene>
    <name evidence="4" type="ORF">ACFQQH_03200</name>
</gene>
<dbReference type="CDD" id="cd06558">
    <property type="entry name" value="crotonase-like"/>
    <property type="match status" value="1"/>
</dbReference>
<dbReference type="EMBL" id="JBHTCT010000005">
    <property type="protein sequence ID" value="MFC7364171.1"/>
    <property type="molecule type" value="Genomic_DNA"/>
</dbReference>
<comment type="caution">
    <text evidence="4">The sequence shown here is derived from an EMBL/GenBank/DDBJ whole genome shotgun (WGS) entry which is preliminary data.</text>
</comment>
<keyword evidence="2" id="KW-0456">Lyase</keyword>